<name>B8C7L4_THAPS</name>
<protein>
    <recommendedName>
        <fullName evidence="1">Orc1-like AAA ATPase domain-containing protein</fullName>
    </recommendedName>
</protein>
<dbReference type="GeneID" id="7452383"/>
<reference evidence="2 3" key="1">
    <citation type="journal article" date="2004" name="Science">
        <title>The genome of the diatom Thalassiosira pseudonana: ecology, evolution, and metabolism.</title>
        <authorList>
            <person name="Armbrust E.V."/>
            <person name="Berges J.A."/>
            <person name="Bowler C."/>
            <person name="Green B.R."/>
            <person name="Martinez D."/>
            <person name="Putnam N.H."/>
            <person name="Zhou S."/>
            <person name="Allen A.E."/>
            <person name="Apt K.E."/>
            <person name="Bechner M."/>
            <person name="Brzezinski M.A."/>
            <person name="Chaal B.K."/>
            <person name="Chiovitti A."/>
            <person name="Davis A.K."/>
            <person name="Demarest M.S."/>
            <person name="Detter J.C."/>
            <person name="Glavina T."/>
            <person name="Goodstein D."/>
            <person name="Hadi M.Z."/>
            <person name="Hellsten U."/>
            <person name="Hildebrand M."/>
            <person name="Jenkins B.D."/>
            <person name="Jurka J."/>
            <person name="Kapitonov V.V."/>
            <person name="Kroger N."/>
            <person name="Lau W.W."/>
            <person name="Lane T.W."/>
            <person name="Larimer F.W."/>
            <person name="Lippmeier J.C."/>
            <person name="Lucas S."/>
            <person name="Medina M."/>
            <person name="Montsant A."/>
            <person name="Obornik M."/>
            <person name="Parker M.S."/>
            <person name="Palenik B."/>
            <person name="Pazour G.J."/>
            <person name="Richardson P.M."/>
            <person name="Rynearson T.A."/>
            <person name="Saito M.A."/>
            <person name="Schwartz D.C."/>
            <person name="Thamatrakoln K."/>
            <person name="Valentin K."/>
            <person name="Vardi A."/>
            <person name="Wilkerson F.P."/>
            <person name="Rokhsar D.S."/>
        </authorList>
    </citation>
    <scope>NUCLEOTIDE SEQUENCE [LARGE SCALE GENOMIC DNA]</scope>
    <source>
        <strain evidence="2 3">CCMP1335</strain>
    </source>
</reference>
<dbReference type="Pfam" id="PF13191">
    <property type="entry name" value="AAA_16"/>
    <property type="match status" value="1"/>
</dbReference>
<dbReference type="PaxDb" id="35128-Thaps7816"/>
<dbReference type="PANTHER" id="PTHR43642:SF1">
    <property type="entry name" value="HYBRID SIGNAL TRANSDUCTION HISTIDINE KINASE G"/>
    <property type="match status" value="1"/>
</dbReference>
<dbReference type="PANTHER" id="PTHR43642">
    <property type="entry name" value="HYBRID SIGNAL TRANSDUCTION HISTIDINE KINASE G"/>
    <property type="match status" value="1"/>
</dbReference>
<dbReference type="AlphaFoldDB" id="B8C7L4"/>
<dbReference type="OMA" id="KINAGHE"/>
<sequence>MEGRNNSPVAVALREWISNSSSSLTSNDYLESAVDLSLFLSARLGSLTEEAVELSDDDNGVDLQHVTADDVIVHLERSRTDSRLSESEANYRAITSVDIKPTSKAREAAIRSPLDQREVCVALGMILLKVFSKGNLSNSPVSVERTTDGMRYLTLRSNDTATTNEASTAVQPAVKRRPFEESFNYLQGGMPFAICRLVSDLLHAVSSNNCHTDELNANDTNLFFNSTTTTMAPISLVEAQYDLAQMKHNPEKFLYDCTCPKKALEETRLFAQSGSNAGDIDLYGREDEIQTLMDAVDSVSSHTRGEVKAAMRGDSPSSNQGDFFCEAIFLSGYSGGGKSSLIHHVVHTCKKGGWFVMSAKFDRQVAPLMSSPHSRLYVFDSSQIAKAFDDLIGRFGPSDKEVNPTMQQAFDDFSNSIISSIDSQGFSQLCDLIPNLGMMCPLIETDDDNTNEAVSVGKVGSGRNRLHYLFHLLISSLSLVGVPILIVMDDLQWADALAIELMSTFTSFWEDNTTNADDHRAGVLLLGGFRRDGVYTRQLSDIVVRKTNGNPFFVVEFLRSLIQNDTLQFSVKSRRWSFDEEVVDLYTMTNDVADLLTKKLGRLDHHVLETLKEASCIGYQVDICTLNLLQQGNTHQKLRVEDALDLAVHEGIVEKAGSIYSFSHDKLKDAIYMLIPAQERLKLHKSIGMRIVRFVNSEREKTPSALLLAVDQINMSANESSLSPDERSQIAQLNLTAGKHAVAASSFEQAREYINKGLLILRQDPSHWESQYNLTLDLFETSGRISTMNGDIEAMPSFLEDILLHARTFEDSLTAR</sequence>
<dbReference type="STRING" id="35128.B8C7L4"/>
<dbReference type="InParanoid" id="B8C7L4"/>
<accession>B8C7L4</accession>
<evidence type="ECO:0000259" key="1">
    <source>
        <dbReference type="Pfam" id="PF13191"/>
    </source>
</evidence>
<evidence type="ECO:0000313" key="2">
    <source>
        <dbReference type="EMBL" id="EED91001.1"/>
    </source>
</evidence>
<evidence type="ECO:0000313" key="3">
    <source>
        <dbReference type="Proteomes" id="UP000001449"/>
    </source>
</evidence>
<proteinExistence type="predicted"/>
<keyword evidence="3" id="KW-1185">Reference proteome</keyword>
<dbReference type="HOGENOM" id="CLU_346324_0_0_1"/>
<dbReference type="InterPro" id="IPR053159">
    <property type="entry name" value="Hybrid_Histidine_Kinase"/>
</dbReference>
<reference evidence="2 3" key="2">
    <citation type="journal article" date="2008" name="Nature">
        <title>The Phaeodactylum genome reveals the evolutionary history of diatom genomes.</title>
        <authorList>
            <person name="Bowler C."/>
            <person name="Allen A.E."/>
            <person name="Badger J.H."/>
            <person name="Grimwood J."/>
            <person name="Jabbari K."/>
            <person name="Kuo A."/>
            <person name="Maheswari U."/>
            <person name="Martens C."/>
            <person name="Maumus F."/>
            <person name="Otillar R.P."/>
            <person name="Rayko E."/>
            <person name="Salamov A."/>
            <person name="Vandepoele K."/>
            <person name="Beszteri B."/>
            <person name="Gruber A."/>
            <person name="Heijde M."/>
            <person name="Katinka M."/>
            <person name="Mock T."/>
            <person name="Valentin K."/>
            <person name="Verret F."/>
            <person name="Berges J.A."/>
            <person name="Brownlee C."/>
            <person name="Cadoret J.P."/>
            <person name="Chiovitti A."/>
            <person name="Choi C.J."/>
            <person name="Coesel S."/>
            <person name="De Martino A."/>
            <person name="Detter J.C."/>
            <person name="Durkin C."/>
            <person name="Falciatore A."/>
            <person name="Fournet J."/>
            <person name="Haruta M."/>
            <person name="Huysman M.J."/>
            <person name="Jenkins B.D."/>
            <person name="Jiroutova K."/>
            <person name="Jorgensen R.E."/>
            <person name="Joubert Y."/>
            <person name="Kaplan A."/>
            <person name="Kroger N."/>
            <person name="Kroth P.G."/>
            <person name="La Roche J."/>
            <person name="Lindquist E."/>
            <person name="Lommer M."/>
            <person name="Martin-Jezequel V."/>
            <person name="Lopez P.J."/>
            <person name="Lucas S."/>
            <person name="Mangogna M."/>
            <person name="McGinnis K."/>
            <person name="Medlin L.K."/>
            <person name="Montsant A."/>
            <person name="Oudot-Le Secq M.P."/>
            <person name="Napoli C."/>
            <person name="Obornik M."/>
            <person name="Parker M.S."/>
            <person name="Petit J.L."/>
            <person name="Porcel B.M."/>
            <person name="Poulsen N."/>
            <person name="Robison M."/>
            <person name="Rychlewski L."/>
            <person name="Rynearson T.A."/>
            <person name="Schmutz J."/>
            <person name="Shapiro H."/>
            <person name="Siaut M."/>
            <person name="Stanley M."/>
            <person name="Sussman M.R."/>
            <person name="Taylor A.R."/>
            <person name="Vardi A."/>
            <person name="von Dassow P."/>
            <person name="Vyverman W."/>
            <person name="Willis A."/>
            <person name="Wyrwicz L.S."/>
            <person name="Rokhsar D.S."/>
            <person name="Weissenbach J."/>
            <person name="Armbrust E.V."/>
            <person name="Green B.R."/>
            <person name="Van de Peer Y."/>
            <person name="Grigoriev I.V."/>
        </authorList>
    </citation>
    <scope>NUCLEOTIDE SEQUENCE [LARGE SCALE GENOMIC DNA]</scope>
    <source>
        <strain evidence="2 3">CCMP1335</strain>
    </source>
</reference>
<dbReference type="InterPro" id="IPR027417">
    <property type="entry name" value="P-loop_NTPase"/>
</dbReference>
<gene>
    <name evidence="2" type="ORF">THAPSDRAFT_7816</name>
</gene>
<dbReference type="RefSeq" id="XP_002292150.1">
    <property type="nucleotide sequence ID" value="XM_002292114.1"/>
</dbReference>
<dbReference type="Proteomes" id="UP000001449">
    <property type="component" value="Chromosome 8"/>
</dbReference>
<dbReference type="InterPro" id="IPR041664">
    <property type="entry name" value="AAA_16"/>
</dbReference>
<feature type="domain" description="Orc1-like AAA ATPase" evidence="1">
    <location>
        <begin position="325"/>
        <end position="505"/>
    </location>
</feature>
<organism evidence="2 3">
    <name type="scientific">Thalassiosira pseudonana</name>
    <name type="common">Marine diatom</name>
    <name type="synonym">Cyclotella nana</name>
    <dbReference type="NCBI Taxonomy" id="35128"/>
    <lineage>
        <taxon>Eukaryota</taxon>
        <taxon>Sar</taxon>
        <taxon>Stramenopiles</taxon>
        <taxon>Ochrophyta</taxon>
        <taxon>Bacillariophyta</taxon>
        <taxon>Coscinodiscophyceae</taxon>
        <taxon>Thalassiosirophycidae</taxon>
        <taxon>Thalassiosirales</taxon>
        <taxon>Thalassiosiraceae</taxon>
        <taxon>Thalassiosira</taxon>
    </lineage>
</organism>
<dbReference type="SUPFAM" id="SSF52540">
    <property type="entry name" value="P-loop containing nucleoside triphosphate hydrolases"/>
    <property type="match status" value="1"/>
</dbReference>
<dbReference type="KEGG" id="tps:THAPSDRAFT_7816"/>
<dbReference type="EMBL" id="CM000644">
    <property type="protein sequence ID" value="EED91001.1"/>
    <property type="molecule type" value="Genomic_DNA"/>
</dbReference>